<dbReference type="HAMAP" id="MF_01470">
    <property type="entry name" value="Cas1"/>
    <property type="match status" value="1"/>
</dbReference>
<dbReference type="NCBIfam" id="TIGR03641">
    <property type="entry name" value="cas1_HMARI"/>
    <property type="match status" value="1"/>
</dbReference>
<dbReference type="Gene3D" id="3.100.10.20">
    <property type="entry name" value="CRISPR-associated endonuclease Cas1, N-terminal domain"/>
    <property type="match status" value="1"/>
</dbReference>
<evidence type="ECO:0000256" key="2">
    <source>
        <dbReference type="ARBA" id="ARBA00022723"/>
    </source>
</evidence>
<dbReference type="Gene3D" id="1.20.120.920">
    <property type="entry name" value="CRISPR-associated endonuclease Cas1, C-terminal domain"/>
    <property type="match status" value="1"/>
</dbReference>
<dbReference type="GO" id="GO:0046872">
    <property type="term" value="F:metal ion binding"/>
    <property type="evidence" value="ECO:0007669"/>
    <property type="project" value="UniProtKB-UniRule"/>
</dbReference>
<keyword evidence="3 9" id="KW-0255">Endonuclease</keyword>
<keyword evidence="1 9" id="KW-0540">Nuclease</keyword>
<protein>
    <recommendedName>
        <fullName evidence="9">CRISPR-associated endonuclease Cas1</fullName>
        <ecNumber evidence="9">3.1.-.-</ecNumber>
    </recommendedName>
</protein>
<comment type="similarity">
    <text evidence="9">Belongs to the CRISPR-associated endonuclease Cas1 family.</text>
</comment>
<keyword evidence="5 9" id="KW-0460">Magnesium</keyword>
<evidence type="ECO:0000313" key="11">
    <source>
        <dbReference type="Proteomes" id="UP000184088"/>
    </source>
</evidence>
<comment type="cofactor">
    <cofactor evidence="9">
        <name>Mg(2+)</name>
        <dbReference type="ChEBI" id="CHEBI:18420"/>
    </cofactor>
    <cofactor evidence="9">
        <name>Mn(2+)</name>
        <dbReference type="ChEBI" id="CHEBI:29035"/>
    </cofactor>
</comment>
<feature type="binding site" evidence="9">
    <location>
        <position position="235"/>
    </location>
    <ligand>
        <name>Mn(2+)</name>
        <dbReference type="ChEBI" id="CHEBI:29035"/>
    </ligand>
</feature>
<feature type="binding site" evidence="9">
    <location>
        <position position="220"/>
    </location>
    <ligand>
        <name>Mn(2+)</name>
        <dbReference type="ChEBI" id="CHEBI:29035"/>
    </ligand>
</feature>
<dbReference type="InterPro" id="IPR019858">
    <property type="entry name" value="CRISPR-assoc_Cas1_HMARI/TNEAP"/>
</dbReference>
<comment type="function">
    <text evidence="9">CRISPR (clustered regularly interspaced short palindromic repeat), is an adaptive immune system that provides protection against mobile genetic elements (viruses, transposable elements and conjugative plasmids). CRISPR clusters contain spacers, sequences complementary to antecedent mobile elements, and target invading nucleic acids. CRISPR clusters are transcribed and processed into CRISPR RNA (crRNA). Acts as a dsDNA endonuclease. Involved in the integration of spacer DNA into the CRISPR cassette.</text>
</comment>
<evidence type="ECO:0000256" key="5">
    <source>
        <dbReference type="ARBA" id="ARBA00022842"/>
    </source>
</evidence>
<dbReference type="GO" id="GO:0016787">
    <property type="term" value="F:hydrolase activity"/>
    <property type="evidence" value="ECO:0007669"/>
    <property type="project" value="UniProtKB-KW"/>
</dbReference>
<keyword evidence="8 9" id="KW-0464">Manganese</keyword>
<dbReference type="STRING" id="1121256.SAMN02746089_00060"/>
<proteinExistence type="inferred from homology"/>
<dbReference type="PANTHER" id="PTHR43219">
    <property type="entry name" value="CRISPR-ASSOCIATED ENDONUCLEASE CAS1"/>
    <property type="match status" value="1"/>
</dbReference>
<reference evidence="10 11" key="1">
    <citation type="submission" date="2016-11" db="EMBL/GenBank/DDBJ databases">
        <authorList>
            <person name="Jaros S."/>
            <person name="Januszkiewicz K."/>
            <person name="Wedrychowicz H."/>
        </authorList>
    </citation>
    <scope>NUCLEOTIDE SEQUENCE [LARGE SCALE GENOMIC DNA]</scope>
    <source>
        <strain evidence="10 11">DSM 17918</strain>
    </source>
</reference>
<dbReference type="InterPro" id="IPR042206">
    <property type="entry name" value="CRISPR-assoc_Cas1_C"/>
</dbReference>
<dbReference type="EC" id="3.1.-.-" evidence="9"/>
<dbReference type="GO" id="GO:0051607">
    <property type="term" value="P:defense response to virus"/>
    <property type="evidence" value="ECO:0007669"/>
    <property type="project" value="UniProtKB-UniRule"/>
</dbReference>
<dbReference type="RefSeq" id="WP_073341097.1">
    <property type="nucleotide sequence ID" value="NZ_FQVH01000001.1"/>
</dbReference>
<accession>A0A1M4SK52</accession>
<dbReference type="GO" id="GO:0003677">
    <property type="term" value="F:DNA binding"/>
    <property type="evidence" value="ECO:0007669"/>
    <property type="project" value="UniProtKB-KW"/>
</dbReference>
<dbReference type="GO" id="GO:0043571">
    <property type="term" value="P:maintenance of CRISPR repeat elements"/>
    <property type="evidence" value="ECO:0007669"/>
    <property type="project" value="UniProtKB-UniRule"/>
</dbReference>
<sequence>MKRNYYIMSNGRISRKDNTIYFEGSEGKKAIPINDVESIYIFGEVDFNNRAINFLAQNNVTVHLFNYYGFYTGSFYPREYLLSGFLVVKQVEKYLNNFTRLQIAREFVDAASYNILKNLKYYNRKIDLEDYIERIEVERENISKVNSISELMGTEGRIRDIYYETFNLITNGRFEFDKRVKQPPDNAMNALISFGNSLMYTTVLSEIYNTQLNPTVSYLHEPGERRFSLSLDISEVFKPIIVDRVIFKLINEGMIKEEHFDKDLNMCYLSDKGRAIFLKEYDEKLNTIIHHKDLDRNVSYRRLIRLECYKLIKHITDVKKYEGLKIWW</sequence>
<keyword evidence="6 9" id="KW-0051">Antiviral defense</keyword>
<name>A0A1M4SK52_9THEO</name>
<dbReference type="InterPro" id="IPR042211">
    <property type="entry name" value="CRISPR-assoc_Cas1_N"/>
</dbReference>
<evidence type="ECO:0000256" key="4">
    <source>
        <dbReference type="ARBA" id="ARBA00022801"/>
    </source>
</evidence>
<evidence type="ECO:0000256" key="8">
    <source>
        <dbReference type="ARBA" id="ARBA00023211"/>
    </source>
</evidence>
<comment type="subunit">
    <text evidence="9">Homodimer, forms a heterotetramer with a Cas2 homodimer.</text>
</comment>
<dbReference type="Pfam" id="PF01867">
    <property type="entry name" value="Cas_Cas1"/>
    <property type="match status" value="1"/>
</dbReference>
<keyword evidence="7 9" id="KW-0238">DNA-binding</keyword>
<evidence type="ECO:0000256" key="9">
    <source>
        <dbReference type="HAMAP-Rule" id="MF_01470"/>
    </source>
</evidence>
<keyword evidence="2 9" id="KW-0479">Metal-binding</keyword>
<evidence type="ECO:0000313" key="10">
    <source>
        <dbReference type="EMBL" id="SHE32555.1"/>
    </source>
</evidence>
<evidence type="ECO:0000256" key="6">
    <source>
        <dbReference type="ARBA" id="ARBA00023118"/>
    </source>
</evidence>
<dbReference type="OrthoDB" id="9803119at2"/>
<keyword evidence="4 9" id="KW-0378">Hydrolase</keyword>
<evidence type="ECO:0000256" key="1">
    <source>
        <dbReference type="ARBA" id="ARBA00022722"/>
    </source>
</evidence>
<evidence type="ECO:0000256" key="7">
    <source>
        <dbReference type="ARBA" id="ARBA00023125"/>
    </source>
</evidence>
<feature type="binding site" evidence="9">
    <location>
        <position position="155"/>
    </location>
    <ligand>
        <name>Mn(2+)</name>
        <dbReference type="ChEBI" id="CHEBI:29035"/>
    </ligand>
</feature>
<dbReference type="Proteomes" id="UP000184088">
    <property type="component" value="Unassembled WGS sequence"/>
</dbReference>
<gene>
    <name evidence="9" type="primary">cas1</name>
    <name evidence="10" type="ORF">SAMN02746089_00060</name>
</gene>
<dbReference type="GO" id="GO:0004520">
    <property type="term" value="F:DNA endonuclease activity"/>
    <property type="evidence" value="ECO:0007669"/>
    <property type="project" value="InterPro"/>
</dbReference>
<organism evidence="10 11">
    <name type="scientific">Caldanaerobius fijiensis DSM 17918</name>
    <dbReference type="NCBI Taxonomy" id="1121256"/>
    <lineage>
        <taxon>Bacteria</taxon>
        <taxon>Bacillati</taxon>
        <taxon>Bacillota</taxon>
        <taxon>Clostridia</taxon>
        <taxon>Thermoanaerobacterales</taxon>
        <taxon>Thermoanaerobacteraceae</taxon>
        <taxon>Caldanaerobius</taxon>
    </lineage>
</organism>
<dbReference type="InterPro" id="IPR002729">
    <property type="entry name" value="CRISPR-assoc_Cas1"/>
</dbReference>
<dbReference type="EMBL" id="FQVH01000001">
    <property type="protein sequence ID" value="SHE32555.1"/>
    <property type="molecule type" value="Genomic_DNA"/>
</dbReference>
<keyword evidence="11" id="KW-1185">Reference proteome</keyword>
<dbReference type="NCBIfam" id="TIGR00287">
    <property type="entry name" value="cas1"/>
    <property type="match status" value="1"/>
</dbReference>
<dbReference type="PANTHER" id="PTHR43219:SF2">
    <property type="entry name" value="CRISPR-ASSOCIATED ENDONUCLEASE CAS1"/>
    <property type="match status" value="1"/>
</dbReference>
<dbReference type="AlphaFoldDB" id="A0A1M4SK52"/>
<evidence type="ECO:0000256" key="3">
    <source>
        <dbReference type="ARBA" id="ARBA00022759"/>
    </source>
</evidence>
<dbReference type="CDD" id="cd09722">
    <property type="entry name" value="Cas1_I-B"/>
    <property type="match status" value="1"/>
</dbReference>